<dbReference type="GeneID" id="111108327"/>
<dbReference type="KEGG" id="cvn:111108327"/>
<gene>
    <name evidence="3" type="primary">LOC111108327</name>
</gene>
<dbReference type="AlphaFoldDB" id="A0A8B8B9Z1"/>
<feature type="compositionally biased region" description="Polar residues" evidence="1">
    <location>
        <begin position="145"/>
        <end position="154"/>
    </location>
</feature>
<dbReference type="Proteomes" id="UP000694844">
    <property type="component" value="Chromosome 8"/>
</dbReference>
<accession>A0A8B8B9Z1</accession>
<evidence type="ECO:0000313" key="3">
    <source>
        <dbReference type="RefSeq" id="XP_022299836.1"/>
    </source>
</evidence>
<organism evidence="2 3">
    <name type="scientific">Crassostrea virginica</name>
    <name type="common">Eastern oyster</name>
    <dbReference type="NCBI Taxonomy" id="6565"/>
    <lineage>
        <taxon>Eukaryota</taxon>
        <taxon>Metazoa</taxon>
        <taxon>Spiralia</taxon>
        <taxon>Lophotrochozoa</taxon>
        <taxon>Mollusca</taxon>
        <taxon>Bivalvia</taxon>
        <taxon>Autobranchia</taxon>
        <taxon>Pteriomorphia</taxon>
        <taxon>Ostreida</taxon>
        <taxon>Ostreoidea</taxon>
        <taxon>Ostreidae</taxon>
        <taxon>Crassostrea</taxon>
    </lineage>
</organism>
<feature type="region of interest" description="Disordered" evidence="1">
    <location>
        <begin position="213"/>
        <end position="241"/>
    </location>
</feature>
<sequence length="241" mass="28164">MADGSIRDLLSSLHAKIDALTAEKTPKRTGKLDVPLDCQRAVRLVVNKLSVGEDGFQINYIDLKDNQDAMERVVEETRRIYRESWSRGVITQAFHNILANARHEIRRRENGKTERHRQQAKASKRKRSKLQRRKKAFEQFKDEWTPTSRKSLQESLRLDMTSPEKSDEEDGGKRVRMSFSWESSRLCKGKETLDRLYREKVLRTETARRQLTFVDDGREDTTTPPPKNCPAWAISREYTNQ</sequence>
<reference evidence="3" key="1">
    <citation type="submission" date="2025-08" db="UniProtKB">
        <authorList>
            <consortium name="RefSeq"/>
        </authorList>
    </citation>
    <scope>IDENTIFICATION</scope>
    <source>
        <tissue evidence="3">Whole sample</tissue>
    </source>
</reference>
<dbReference type="RefSeq" id="XP_022299836.1">
    <property type="nucleotide sequence ID" value="XM_022444128.1"/>
</dbReference>
<evidence type="ECO:0000313" key="2">
    <source>
        <dbReference type="Proteomes" id="UP000694844"/>
    </source>
</evidence>
<feature type="compositionally biased region" description="Basic residues" evidence="1">
    <location>
        <begin position="118"/>
        <end position="135"/>
    </location>
</feature>
<proteinExistence type="predicted"/>
<keyword evidence="2" id="KW-1185">Reference proteome</keyword>
<feature type="compositionally biased region" description="Basic and acidic residues" evidence="1">
    <location>
        <begin position="108"/>
        <end position="117"/>
    </location>
</feature>
<protein>
    <submittedName>
        <fullName evidence="3">Uncharacterized protein LOC111108327</fullName>
    </submittedName>
</protein>
<evidence type="ECO:0000256" key="1">
    <source>
        <dbReference type="SAM" id="MobiDB-lite"/>
    </source>
</evidence>
<name>A0A8B8B9Z1_CRAVI</name>
<feature type="region of interest" description="Disordered" evidence="1">
    <location>
        <begin position="108"/>
        <end position="174"/>
    </location>
</feature>